<protein>
    <recommendedName>
        <fullName evidence="6">C2H2-type domain-containing protein</fullName>
    </recommendedName>
</protein>
<keyword evidence="3 5" id="KW-0863">Zinc-finger</keyword>
<gene>
    <name evidence="7" type="ORF">O3G_MSEX007979</name>
</gene>
<keyword evidence="4" id="KW-0862">Zinc</keyword>
<feature type="domain" description="C2H2-type" evidence="6">
    <location>
        <begin position="136"/>
        <end position="163"/>
    </location>
</feature>
<reference evidence="7" key="2">
    <citation type="submission" date="2020-12" db="EMBL/GenBank/DDBJ databases">
        <authorList>
            <person name="Kanost M."/>
        </authorList>
    </citation>
    <scope>NUCLEOTIDE SEQUENCE</scope>
</reference>
<evidence type="ECO:0000256" key="5">
    <source>
        <dbReference type="PROSITE-ProRule" id="PRU00042"/>
    </source>
</evidence>
<feature type="domain" description="C2H2-type" evidence="6">
    <location>
        <begin position="249"/>
        <end position="276"/>
    </location>
</feature>
<dbReference type="EMBL" id="JH668436">
    <property type="protein sequence ID" value="KAG6453048.1"/>
    <property type="molecule type" value="Genomic_DNA"/>
</dbReference>
<dbReference type="AlphaFoldDB" id="A0A922CPH7"/>
<name>A0A922CPH7_MANSE</name>
<dbReference type="Proteomes" id="UP000791440">
    <property type="component" value="Unassembled WGS sequence"/>
</dbReference>
<feature type="domain" description="C2H2-type" evidence="6">
    <location>
        <begin position="330"/>
        <end position="357"/>
    </location>
</feature>
<dbReference type="GO" id="GO:0008270">
    <property type="term" value="F:zinc ion binding"/>
    <property type="evidence" value="ECO:0007669"/>
    <property type="project" value="UniProtKB-KW"/>
</dbReference>
<dbReference type="PROSITE" id="PS50157">
    <property type="entry name" value="ZINC_FINGER_C2H2_2"/>
    <property type="match status" value="6"/>
</dbReference>
<feature type="domain" description="C2H2-type" evidence="6">
    <location>
        <begin position="190"/>
        <end position="218"/>
    </location>
</feature>
<reference evidence="7" key="1">
    <citation type="journal article" date="2016" name="Insect Biochem. Mol. Biol.">
        <title>Multifaceted biological insights from a draft genome sequence of the tobacco hornworm moth, Manduca sexta.</title>
        <authorList>
            <person name="Kanost M.R."/>
            <person name="Arrese E.L."/>
            <person name="Cao X."/>
            <person name="Chen Y.R."/>
            <person name="Chellapilla S."/>
            <person name="Goldsmith M.R."/>
            <person name="Grosse-Wilde E."/>
            <person name="Heckel D.G."/>
            <person name="Herndon N."/>
            <person name="Jiang H."/>
            <person name="Papanicolaou A."/>
            <person name="Qu J."/>
            <person name="Soulages J.L."/>
            <person name="Vogel H."/>
            <person name="Walters J."/>
            <person name="Waterhouse R.M."/>
            <person name="Ahn S.J."/>
            <person name="Almeida F.C."/>
            <person name="An C."/>
            <person name="Aqrawi P."/>
            <person name="Bretschneider A."/>
            <person name="Bryant W.B."/>
            <person name="Bucks S."/>
            <person name="Chao H."/>
            <person name="Chevignon G."/>
            <person name="Christen J.M."/>
            <person name="Clarke D.F."/>
            <person name="Dittmer N.T."/>
            <person name="Ferguson L.C.F."/>
            <person name="Garavelou S."/>
            <person name="Gordon K.H.J."/>
            <person name="Gunaratna R.T."/>
            <person name="Han Y."/>
            <person name="Hauser F."/>
            <person name="He Y."/>
            <person name="Heidel-Fischer H."/>
            <person name="Hirsh A."/>
            <person name="Hu Y."/>
            <person name="Jiang H."/>
            <person name="Kalra D."/>
            <person name="Klinner C."/>
            <person name="Konig C."/>
            <person name="Kovar C."/>
            <person name="Kroll A.R."/>
            <person name="Kuwar S.S."/>
            <person name="Lee S.L."/>
            <person name="Lehman R."/>
            <person name="Li K."/>
            <person name="Li Z."/>
            <person name="Liang H."/>
            <person name="Lovelace S."/>
            <person name="Lu Z."/>
            <person name="Mansfield J.H."/>
            <person name="McCulloch K.J."/>
            <person name="Mathew T."/>
            <person name="Morton B."/>
            <person name="Muzny D.M."/>
            <person name="Neunemann D."/>
            <person name="Ongeri F."/>
            <person name="Pauchet Y."/>
            <person name="Pu L.L."/>
            <person name="Pyrousis I."/>
            <person name="Rao X.J."/>
            <person name="Redding A."/>
            <person name="Roesel C."/>
            <person name="Sanchez-Gracia A."/>
            <person name="Schaack S."/>
            <person name="Shukla A."/>
            <person name="Tetreau G."/>
            <person name="Wang Y."/>
            <person name="Xiong G.H."/>
            <person name="Traut W."/>
            <person name="Walsh T.K."/>
            <person name="Worley K.C."/>
            <person name="Wu D."/>
            <person name="Wu W."/>
            <person name="Wu Y.Q."/>
            <person name="Zhang X."/>
            <person name="Zou Z."/>
            <person name="Zucker H."/>
            <person name="Briscoe A.D."/>
            <person name="Burmester T."/>
            <person name="Clem R.J."/>
            <person name="Feyereisen R."/>
            <person name="Grimmelikhuijzen C.J.P."/>
            <person name="Hamodrakas S.J."/>
            <person name="Hansson B.S."/>
            <person name="Huguet E."/>
            <person name="Jermiin L.S."/>
            <person name="Lan Q."/>
            <person name="Lehman H.K."/>
            <person name="Lorenzen M."/>
            <person name="Merzendorfer H."/>
            <person name="Michalopoulos I."/>
            <person name="Morton D.B."/>
            <person name="Muthukrishnan S."/>
            <person name="Oakeshott J.G."/>
            <person name="Palmer W."/>
            <person name="Park Y."/>
            <person name="Passarelli A.L."/>
            <person name="Rozas J."/>
            <person name="Schwartz L.M."/>
            <person name="Smith W."/>
            <person name="Southgate A."/>
            <person name="Vilcinskas A."/>
            <person name="Vogt R."/>
            <person name="Wang P."/>
            <person name="Werren J."/>
            <person name="Yu X.Q."/>
            <person name="Zhou J.J."/>
            <person name="Brown S.J."/>
            <person name="Scherer S.E."/>
            <person name="Richards S."/>
            <person name="Blissard G.W."/>
        </authorList>
    </citation>
    <scope>NUCLEOTIDE SEQUENCE</scope>
</reference>
<comment type="caution">
    <text evidence="7">The sequence shown here is derived from an EMBL/GenBank/DDBJ whole genome shotgun (WGS) entry which is preliminary data.</text>
</comment>
<evidence type="ECO:0000313" key="7">
    <source>
        <dbReference type="EMBL" id="KAG6453048.1"/>
    </source>
</evidence>
<proteinExistence type="predicted"/>
<evidence type="ECO:0000256" key="1">
    <source>
        <dbReference type="ARBA" id="ARBA00022723"/>
    </source>
</evidence>
<dbReference type="PROSITE" id="PS00028">
    <property type="entry name" value="ZINC_FINGER_C2H2_1"/>
    <property type="match status" value="7"/>
</dbReference>
<evidence type="ECO:0000256" key="3">
    <source>
        <dbReference type="ARBA" id="ARBA00022771"/>
    </source>
</evidence>
<dbReference type="PANTHER" id="PTHR24379">
    <property type="entry name" value="KRAB AND ZINC FINGER DOMAIN-CONTAINING"/>
    <property type="match status" value="1"/>
</dbReference>
<evidence type="ECO:0000256" key="2">
    <source>
        <dbReference type="ARBA" id="ARBA00022737"/>
    </source>
</evidence>
<dbReference type="Pfam" id="PF00096">
    <property type="entry name" value="zf-C2H2"/>
    <property type="match status" value="4"/>
</dbReference>
<accession>A0A922CPH7</accession>
<dbReference type="PANTHER" id="PTHR24379:SF121">
    <property type="entry name" value="C2H2-TYPE DOMAIN-CONTAINING PROTEIN"/>
    <property type="match status" value="1"/>
</dbReference>
<dbReference type="SMART" id="SM00355">
    <property type="entry name" value="ZnF_C2H2"/>
    <property type="match status" value="9"/>
</dbReference>
<keyword evidence="2" id="KW-0677">Repeat</keyword>
<dbReference type="InterPro" id="IPR013087">
    <property type="entry name" value="Znf_C2H2_type"/>
</dbReference>
<organism evidence="7 8">
    <name type="scientific">Manduca sexta</name>
    <name type="common">Tobacco hawkmoth</name>
    <name type="synonym">Tobacco hornworm</name>
    <dbReference type="NCBI Taxonomy" id="7130"/>
    <lineage>
        <taxon>Eukaryota</taxon>
        <taxon>Metazoa</taxon>
        <taxon>Ecdysozoa</taxon>
        <taxon>Arthropoda</taxon>
        <taxon>Hexapoda</taxon>
        <taxon>Insecta</taxon>
        <taxon>Pterygota</taxon>
        <taxon>Neoptera</taxon>
        <taxon>Endopterygota</taxon>
        <taxon>Lepidoptera</taxon>
        <taxon>Glossata</taxon>
        <taxon>Ditrysia</taxon>
        <taxon>Bombycoidea</taxon>
        <taxon>Sphingidae</taxon>
        <taxon>Sphinginae</taxon>
        <taxon>Sphingini</taxon>
        <taxon>Manduca</taxon>
    </lineage>
</organism>
<evidence type="ECO:0000313" key="8">
    <source>
        <dbReference type="Proteomes" id="UP000791440"/>
    </source>
</evidence>
<keyword evidence="1" id="KW-0479">Metal-binding</keyword>
<feature type="domain" description="C2H2-type" evidence="6">
    <location>
        <begin position="386"/>
        <end position="413"/>
    </location>
</feature>
<feature type="domain" description="C2H2-type" evidence="6">
    <location>
        <begin position="358"/>
        <end position="385"/>
    </location>
</feature>
<sequence>MTDGLPHLICRNCSETVNHFIAFREKSTVSETTLRQILYTDVKKENYPLNIDDAINENIIKQEIIDEIKNEDAISDDEYELHEEYQYLVEVKSGLINSKDSISKRCKEEIKVSKKLESKPKIKGCPKIKEEDETNLFCGICTKVFENNDELKKHLESHKNSKHCQQCDEMFDGWSQVLGHRLIHIPRKQKRCHICMKRFVSCVYLEYHYRSQHVREEGTKLRCKQCNTFYDNPRKFKKHMWSIHGNKNYVCDYCSKRYNSKTVLRKHILIHMGTKNYICDICGFKSNFIGGLKDHKIRRHTATKVYCKVCDRPFQNQQDHDKHKCQKKIVMCPVCGLQFSRNMKLSRHMNVHTNIPKYECNRCPAKFKSSYSLKAHQDRHDGNRTKHCEFCPAKFFTGSSLIKHRRIHTGNSYKISHHIGSGVGSIVAL</sequence>
<keyword evidence="8" id="KW-1185">Reference proteome</keyword>
<evidence type="ECO:0000256" key="4">
    <source>
        <dbReference type="ARBA" id="ARBA00022833"/>
    </source>
</evidence>
<evidence type="ECO:0000259" key="6">
    <source>
        <dbReference type="PROSITE" id="PS50157"/>
    </source>
</evidence>